<dbReference type="InterPro" id="IPR007893">
    <property type="entry name" value="Spore_coat_U/FanG"/>
</dbReference>
<dbReference type="InterPro" id="IPR053167">
    <property type="entry name" value="Spore_coat_component"/>
</dbReference>
<dbReference type="SMART" id="SM00972">
    <property type="entry name" value="SCPU"/>
    <property type="match status" value="1"/>
</dbReference>
<name>A0A4R0Z2F1_9GAMM</name>
<evidence type="ECO:0000313" key="2">
    <source>
        <dbReference type="EMBL" id="TCI13824.1"/>
    </source>
</evidence>
<dbReference type="Proteomes" id="UP000291822">
    <property type="component" value="Unassembled WGS sequence"/>
</dbReference>
<proteinExistence type="predicted"/>
<gene>
    <name evidence="2" type="ORF">EZM97_05710</name>
</gene>
<sequence length="159" mass="16248">MLALPAAHAEMRVNATATANFNVTLTLTAGCTIAANPLNFGSAGVLGTAINQQTTLSITCTNTTPYNVGLDAGSVPTSTIANRLMAGTAAGNTGSTVQFQLFTDVARTTIWGNTPGTDTVTGTGTGVTQTLTVYGQVPVQAFTPRPDNYLTSITATVNF</sequence>
<dbReference type="EMBL" id="SJTG01000001">
    <property type="protein sequence ID" value="TCI13824.1"/>
    <property type="molecule type" value="Genomic_DNA"/>
</dbReference>
<keyword evidence="3" id="KW-1185">Reference proteome</keyword>
<dbReference type="PANTHER" id="PTHR37089:SF4">
    <property type="entry name" value="EXPORTED PROTEIN"/>
    <property type="match status" value="1"/>
</dbReference>
<reference evidence="2 3" key="1">
    <citation type="submission" date="2019-02" db="EMBL/GenBank/DDBJ databases">
        <title>Dyella amyloliquefaciens sp. nov., isolated from forest soil.</title>
        <authorList>
            <person name="Gao Z.-H."/>
            <person name="Qiu L.-H."/>
        </authorList>
    </citation>
    <scope>NUCLEOTIDE SEQUENCE [LARGE SCALE GENOMIC DNA]</scope>
    <source>
        <strain evidence="2 3">KACC 12747</strain>
    </source>
</reference>
<dbReference type="PANTHER" id="PTHR37089">
    <property type="entry name" value="PROTEIN U-RELATED"/>
    <property type="match status" value="1"/>
</dbReference>
<evidence type="ECO:0000259" key="1">
    <source>
        <dbReference type="Pfam" id="PF05229"/>
    </source>
</evidence>
<protein>
    <submittedName>
        <fullName evidence="2">Spore coat U domain-containing protein</fullName>
    </submittedName>
</protein>
<evidence type="ECO:0000313" key="3">
    <source>
        <dbReference type="Proteomes" id="UP000291822"/>
    </source>
</evidence>
<accession>A0A4R0Z2F1</accession>
<feature type="domain" description="Spore coat protein U/FanG" evidence="1">
    <location>
        <begin position="17"/>
        <end position="156"/>
    </location>
</feature>
<dbReference type="AlphaFoldDB" id="A0A4R0Z2F1"/>
<organism evidence="2 3">
    <name type="scientific">Dyella soli</name>
    <dbReference type="NCBI Taxonomy" id="522319"/>
    <lineage>
        <taxon>Bacteria</taxon>
        <taxon>Pseudomonadati</taxon>
        <taxon>Pseudomonadota</taxon>
        <taxon>Gammaproteobacteria</taxon>
        <taxon>Lysobacterales</taxon>
        <taxon>Rhodanobacteraceae</taxon>
        <taxon>Dyella</taxon>
    </lineage>
</organism>
<comment type="caution">
    <text evidence="2">The sequence shown here is derived from an EMBL/GenBank/DDBJ whole genome shotgun (WGS) entry which is preliminary data.</text>
</comment>
<dbReference type="Pfam" id="PF05229">
    <property type="entry name" value="SCPU"/>
    <property type="match status" value="1"/>
</dbReference>